<protein>
    <submittedName>
        <fullName evidence="13">TonB-linked SusC/RagA family outer membrane protein</fullName>
    </submittedName>
</protein>
<evidence type="ECO:0000256" key="6">
    <source>
        <dbReference type="ARBA" id="ARBA00023136"/>
    </source>
</evidence>
<evidence type="ECO:0000256" key="8">
    <source>
        <dbReference type="PROSITE-ProRule" id="PRU01360"/>
    </source>
</evidence>
<dbReference type="AlphaFoldDB" id="A0A2P8G1V6"/>
<comment type="similarity">
    <text evidence="8 9">Belongs to the TonB-dependent receptor family.</text>
</comment>
<dbReference type="SUPFAM" id="SSF49464">
    <property type="entry name" value="Carboxypeptidase regulatory domain-like"/>
    <property type="match status" value="1"/>
</dbReference>
<evidence type="ECO:0000256" key="2">
    <source>
        <dbReference type="ARBA" id="ARBA00022448"/>
    </source>
</evidence>
<dbReference type="NCBIfam" id="TIGR04057">
    <property type="entry name" value="SusC_RagA_signa"/>
    <property type="match status" value="1"/>
</dbReference>
<evidence type="ECO:0000256" key="9">
    <source>
        <dbReference type="RuleBase" id="RU003357"/>
    </source>
</evidence>
<evidence type="ECO:0000256" key="1">
    <source>
        <dbReference type="ARBA" id="ARBA00004571"/>
    </source>
</evidence>
<evidence type="ECO:0000259" key="12">
    <source>
        <dbReference type="Pfam" id="PF07715"/>
    </source>
</evidence>
<feature type="domain" description="TonB-dependent receptor plug" evidence="12">
    <location>
        <begin position="275"/>
        <end position="379"/>
    </location>
</feature>
<evidence type="ECO:0000256" key="7">
    <source>
        <dbReference type="ARBA" id="ARBA00023237"/>
    </source>
</evidence>
<dbReference type="Pfam" id="PF13715">
    <property type="entry name" value="CarbopepD_reg_2"/>
    <property type="match status" value="1"/>
</dbReference>
<dbReference type="PROSITE" id="PS52016">
    <property type="entry name" value="TONB_DEPENDENT_REC_3"/>
    <property type="match status" value="1"/>
</dbReference>
<dbReference type="InterPro" id="IPR000531">
    <property type="entry name" value="Beta-barrel_TonB"/>
</dbReference>
<dbReference type="InterPro" id="IPR037066">
    <property type="entry name" value="Plug_dom_sf"/>
</dbReference>
<dbReference type="InterPro" id="IPR012910">
    <property type="entry name" value="Plug_dom"/>
</dbReference>
<dbReference type="InterPro" id="IPR023996">
    <property type="entry name" value="TonB-dep_OMP_SusC/RagA"/>
</dbReference>
<dbReference type="EMBL" id="PYAS01000007">
    <property type="protein sequence ID" value="PSL27968.1"/>
    <property type="molecule type" value="Genomic_DNA"/>
</dbReference>
<dbReference type="InterPro" id="IPR008969">
    <property type="entry name" value="CarboxyPept-like_regulatory"/>
</dbReference>
<keyword evidence="14" id="KW-1185">Reference proteome</keyword>
<dbReference type="Proteomes" id="UP000241964">
    <property type="component" value="Unassembled WGS sequence"/>
</dbReference>
<evidence type="ECO:0000256" key="5">
    <source>
        <dbReference type="ARBA" id="ARBA00023077"/>
    </source>
</evidence>
<evidence type="ECO:0000259" key="11">
    <source>
        <dbReference type="Pfam" id="PF00593"/>
    </source>
</evidence>
<dbReference type="InterPro" id="IPR036942">
    <property type="entry name" value="Beta-barrel_TonB_sf"/>
</dbReference>
<evidence type="ECO:0000256" key="4">
    <source>
        <dbReference type="ARBA" id="ARBA00022692"/>
    </source>
</evidence>
<evidence type="ECO:0000313" key="13">
    <source>
        <dbReference type="EMBL" id="PSL27968.1"/>
    </source>
</evidence>
<dbReference type="GO" id="GO:0009279">
    <property type="term" value="C:cell outer membrane"/>
    <property type="evidence" value="ECO:0007669"/>
    <property type="project" value="UniProtKB-SubCell"/>
</dbReference>
<comment type="subcellular location">
    <subcellularLocation>
        <location evidence="1 8">Cell outer membrane</location>
        <topology evidence="1 8">Multi-pass membrane protein</topology>
    </subcellularLocation>
</comment>
<keyword evidence="3 8" id="KW-1134">Transmembrane beta strand</keyword>
<comment type="caution">
    <text evidence="13">The sequence shown here is derived from an EMBL/GenBank/DDBJ whole genome shotgun (WGS) entry which is preliminary data.</text>
</comment>
<keyword evidence="2 8" id="KW-0813">Transport</keyword>
<gene>
    <name evidence="13" type="ORF">CLV60_107233</name>
</gene>
<keyword evidence="7 8" id="KW-0998">Cell outer membrane</keyword>
<dbReference type="Gene3D" id="2.170.130.10">
    <property type="entry name" value="TonB-dependent receptor, plug domain"/>
    <property type="match status" value="1"/>
</dbReference>
<feature type="transmembrane region" description="Helical" evidence="10">
    <location>
        <begin position="50"/>
        <end position="69"/>
    </location>
</feature>
<accession>A0A2P8G1V6</accession>
<dbReference type="InterPro" id="IPR023997">
    <property type="entry name" value="TonB-dep_OMP_SusC/RagA_CS"/>
</dbReference>
<dbReference type="Pfam" id="PF00593">
    <property type="entry name" value="TonB_dep_Rec_b-barrel"/>
    <property type="match status" value="1"/>
</dbReference>
<dbReference type="NCBIfam" id="TIGR04056">
    <property type="entry name" value="OMP_RagA_SusC"/>
    <property type="match status" value="1"/>
</dbReference>
<dbReference type="SUPFAM" id="SSF56935">
    <property type="entry name" value="Porins"/>
    <property type="match status" value="1"/>
</dbReference>
<feature type="domain" description="TonB-dependent receptor-like beta-barrel" evidence="11">
    <location>
        <begin position="554"/>
        <end position="947"/>
    </location>
</feature>
<evidence type="ECO:0000256" key="10">
    <source>
        <dbReference type="SAM" id="Phobius"/>
    </source>
</evidence>
<keyword evidence="5 9" id="KW-0798">TonB box</keyword>
<dbReference type="InterPro" id="IPR039426">
    <property type="entry name" value="TonB-dep_rcpt-like"/>
</dbReference>
<dbReference type="Gene3D" id="2.60.40.1120">
    <property type="entry name" value="Carboxypeptidase-like, regulatory domain"/>
    <property type="match status" value="1"/>
</dbReference>
<keyword evidence="6 8" id="KW-0472">Membrane</keyword>
<proteinExistence type="inferred from homology"/>
<dbReference type="Pfam" id="PF07715">
    <property type="entry name" value="Plug"/>
    <property type="match status" value="1"/>
</dbReference>
<sequence length="1167" mass="128878">MRQHGRLRYPQWLADRHISCKWDEEEDFAKFQLTKPFKFMKIPVQFHRKWLVLMRISVAQLVMSVWLVGNAFAADVRAQELLNKRISLQAQDLEVKKVLHQIEKQAGVRFIFSSKMIQSGRKVTIQQSNQELSKILEEFLVPLGLTYEVSGKNIVIRPSETPKWTTGEPEASVKNGWQAGTEITVKGRVTDSESKEPLPGVNILVKGTQTGTSTDAGGNYTLAVENANIVLIYSFVGYEPQEVPAGGRTEIDIALKTDQKSLEEVLVVGYGTVKKSDITGSVASVKSQELTAYPALGTVQALQGRAAGVQIQANNGEPGSSFKVRIRGGTSINASSDPIYVVDGFVGGTLPPPEDIESIEILKDASATAIYGSRGANGVIMVTTKKGTSGKPRIDFNTSFSSQKEINRLDLLNAKQFIDYIQEARPTVAPLGGDTDWQDEIFRRGGIQNHQLSVAGGSEAVKYYVSGAYYDQKGIILNSGYKRYSVTSNIDINATKRLKLGLNLFAQRVSRQQSRTQEGSGGLTPGVMSAALKFEPDQPIRDANGRFTVGRLSDPIDNPYAIATQLQNESLADRIQGNLYAEYNILKDLKFRVTLGATTNSGRTGTFTPTTLNDGRNVGGAATVNGSKSTLLLNENYLTYNKKIGALHDLSVMAGYSYQKSSSETWGGSGQNFITDAVSYWNLGGSSVWQSPNSGLTEWVLASYYARLTYALADKYLFTANIRQDGSSNFSKNHKWATFPSGAFAWKMSSEPFMQNISAISQWKWRVSYGLTGNQAIEPYQTMARFSNVYAIINGTPVNAVRPTTVANDDLTWETTHQFDVGADVSLFNNRINLVADYYRRVTKDLLFSVQLPQYSGYTNQLQNIGEVENKGIEFTLNTRNLVGVFKWSTDINFSLNRNKILKLPAGTDILYGSAPGHMVGMGQTQVLREGYPVGSFYGWIYDGVYQEGDSFIPGGGFEVVAGGEKFRDINGKKDSNGQLTGQPDGMLNSDDRTIIGNPHPKFTWGMNNDFSWKGFDLNVFFQASKGNDLLSYTLMELNLLSAINNATTEALNRWTPTHTNTDVPKAAVGRTRRVSTRWVKDGSFVRMKNLAIGYNFPKPVLEKLRISKLRIYASAQNILTFTKYKGYDPEVNYSSDGNTDSNRNLGLDYGSYPNAKSYTIGLNLGF</sequence>
<keyword evidence="10" id="KW-1133">Transmembrane helix</keyword>
<dbReference type="Gene3D" id="2.40.170.20">
    <property type="entry name" value="TonB-dependent receptor, beta-barrel domain"/>
    <property type="match status" value="1"/>
</dbReference>
<name>A0A2P8G1V6_9BACT</name>
<evidence type="ECO:0000256" key="3">
    <source>
        <dbReference type="ARBA" id="ARBA00022452"/>
    </source>
</evidence>
<reference evidence="13 14" key="1">
    <citation type="submission" date="2018-03" db="EMBL/GenBank/DDBJ databases">
        <title>Genomic Encyclopedia of Archaeal and Bacterial Type Strains, Phase II (KMG-II): from individual species to whole genera.</title>
        <authorList>
            <person name="Goeker M."/>
        </authorList>
    </citation>
    <scope>NUCLEOTIDE SEQUENCE [LARGE SCALE GENOMIC DNA]</scope>
    <source>
        <strain evidence="13 14">DSM 29057</strain>
    </source>
</reference>
<organism evidence="13 14">
    <name type="scientific">Dyadobacter jiangsuensis</name>
    <dbReference type="NCBI Taxonomy" id="1591085"/>
    <lineage>
        <taxon>Bacteria</taxon>
        <taxon>Pseudomonadati</taxon>
        <taxon>Bacteroidota</taxon>
        <taxon>Cytophagia</taxon>
        <taxon>Cytophagales</taxon>
        <taxon>Spirosomataceae</taxon>
        <taxon>Dyadobacter</taxon>
    </lineage>
</organism>
<keyword evidence="4 8" id="KW-0812">Transmembrane</keyword>
<evidence type="ECO:0000313" key="14">
    <source>
        <dbReference type="Proteomes" id="UP000241964"/>
    </source>
</evidence>